<protein>
    <submittedName>
        <fullName evidence="1">DNA alkylation repair enzyme</fullName>
    </submittedName>
</protein>
<name>K8WYZ5_9GAMM</name>
<proteinExistence type="predicted"/>
<dbReference type="Gene3D" id="1.25.40.290">
    <property type="entry name" value="ARM repeat domains"/>
    <property type="match status" value="1"/>
</dbReference>
<dbReference type="STRING" id="1141662.OOA_10771"/>
<sequence>MANLIEHENNNAHKHAFDGALLQLIAQSISQHYPSFRSQEFLKIESSLVNKEMKSRVKLIRDTLAQELPQQYPQALEILIAVLHSEKLSGFSIWPIAEFIQTYGLNHPDISLEALKLLTTRFTSEWAVRPFIKKYPEKTMDFLLQCAKDKNVDVRRWASEGTRPRVPWGERLQDFIKNPSATKDILEALKLDPELFVRKSVANHLNDISKDNPDYVIAVLKQWQEQAQDDNQKRIEWITRYALRTLIKDGNLNALALIGVAHDASIKMEKFSIKQEHLKLGESLEFQVQVLSTSDQPQKIVIDYIIHFMKSNKKTAPKVFKLRSFDIPAYGIVTIEKAHSLKKITTRQYYSGIQKIDIQINGKIFGSKNWHLDVNESSPD</sequence>
<evidence type="ECO:0000313" key="1">
    <source>
        <dbReference type="EMBL" id="EKT61420.1"/>
    </source>
</evidence>
<keyword evidence="2" id="KW-1185">Reference proteome</keyword>
<accession>K8WYZ5</accession>
<dbReference type="Proteomes" id="UP000009336">
    <property type="component" value="Unassembled WGS sequence"/>
</dbReference>
<dbReference type="eggNOG" id="COG4335">
    <property type="taxonomic scope" value="Bacteria"/>
</dbReference>
<reference evidence="1 2" key="1">
    <citation type="journal article" date="2012" name="BMC Genomics">
        <title>Comparative genomics of bacteria in the genus Providencia isolated from wild Drosophila melanogaster.</title>
        <authorList>
            <person name="Galac M.R."/>
            <person name="Lazzaro B.P."/>
        </authorList>
    </citation>
    <scope>NUCLEOTIDE SEQUENCE [LARGE SCALE GENOMIC DNA]</scope>
    <source>
        <strain evidence="1 2">DSM 19968</strain>
    </source>
</reference>
<organism evidence="1 2">
    <name type="scientific">Providencia burhodogranariea DSM 19968</name>
    <dbReference type="NCBI Taxonomy" id="1141662"/>
    <lineage>
        <taxon>Bacteria</taxon>
        <taxon>Pseudomonadati</taxon>
        <taxon>Pseudomonadota</taxon>
        <taxon>Gammaproteobacteria</taxon>
        <taxon>Enterobacterales</taxon>
        <taxon>Morganellaceae</taxon>
        <taxon>Providencia</taxon>
    </lineage>
</organism>
<evidence type="ECO:0000313" key="2">
    <source>
        <dbReference type="Proteomes" id="UP000009336"/>
    </source>
</evidence>
<dbReference type="RefSeq" id="WP_008912160.1">
    <property type="nucleotide sequence ID" value="NZ_KB233222.1"/>
</dbReference>
<dbReference type="InterPro" id="IPR014825">
    <property type="entry name" value="DNA_alkylation"/>
</dbReference>
<comment type="caution">
    <text evidence="1">The sequence shown here is derived from an EMBL/GenBank/DDBJ whole genome shotgun (WGS) entry which is preliminary data.</text>
</comment>
<gene>
    <name evidence="1" type="ORF">OOA_10771</name>
</gene>
<dbReference type="SUPFAM" id="SSF48371">
    <property type="entry name" value="ARM repeat"/>
    <property type="match status" value="1"/>
</dbReference>
<dbReference type="EMBL" id="AKKL01000029">
    <property type="protein sequence ID" value="EKT61420.1"/>
    <property type="molecule type" value="Genomic_DNA"/>
</dbReference>
<dbReference type="Pfam" id="PF08713">
    <property type="entry name" value="DNA_alkylation"/>
    <property type="match status" value="1"/>
</dbReference>
<dbReference type="InterPro" id="IPR016024">
    <property type="entry name" value="ARM-type_fold"/>
</dbReference>
<dbReference type="AlphaFoldDB" id="K8WYZ5"/>
<dbReference type="PATRIC" id="fig|1141662.3.peg.2185"/>
<dbReference type="HOGENOM" id="CLU_064289_0_0_6"/>
<dbReference type="OrthoDB" id="9797162at2"/>